<dbReference type="EMBL" id="DXHL01000021">
    <property type="protein sequence ID" value="HIW10769.1"/>
    <property type="molecule type" value="Genomic_DNA"/>
</dbReference>
<dbReference type="PROSITE" id="PS51257">
    <property type="entry name" value="PROKAR_LIPOPROTEIN"/>
    <property type="match status" value="1"/>
</dbReference>
<reference evidence="2" key="2">
    <citation type="submission" date="2021-04" db="EMBL/GenBank/DDBJ databases">
        <authorList>
            <person name="Gilroy R."/>
        </authorList>
    </citation>
    <scope>NUCLEOTIDE SEQUENCE</scope>
    <source>
        <strain evidence="2">ChiBcec15-1070</strain>
    </source>
</reference>
<accession>A0A9D1QDV1</accession>
<dbReference type="Gene3D" id="3.40.50.11970">
    <property type="match status" value="1"/>
</dbReference>
<dbReference type="Proteomes" id="UP000823926">
    <property type="component" value="Unassembled WGS sequence"/>
</dbReference>
<feature type="signal peptide" evidence="1">
    <location>
        <begin position="1"/>
        <end position="20"/>
    </location>
</feature>
<comment type="caution">
    <text evidence="2">The sequence shown here is derived from an EMBL/GenBank/DDBJ whole genome shotgun (WGS) entry which is preliminary data.</text>
</comment>
<sequence length="433" mass="47472">MKMSYTRVVGLFLLACSALVSCKKEKGGLPPVTEKHRTVIEYMVADNNLYSYAVEDINEMESAWSTTYDGHMVVFLYPVSSTSIYVPSDQREGYDDRPRLLLIDRDADESRINSRVLKYYDRAIDPCDPTVMSQVLADAMTLAPAENYALIYWSHGSGWLPDGTYQSLKSTLPAVGDAAWAGSKLEGMVPENPQGVTSYSFGVSNSNGGSEMEIDAMAAALPTGTVFDFILFDACHMACVELAWELKNHTDYLIASAAETLADGFPYKTMMELMYTPQVDAAAIGRDFYDYYNVQSGAWRSATVGVVRSDKLPALADAVKALCDAGLPAEGISYAGQQFGRRSMLFQDTFYDLADFVHRTWGESDPLVTAFDAALSEAVVYAAATPMLFNDLTVKTHCGLSCYLPRTTTPLSLEAYRTRFGWSTASGMGALVP</sequence>
<dbReference type="PANTHER" id="PTHR37835">
    <property type="entry name" value="ALPHA-CLOSTRIPAIN"/>
    <property type="match status" value="1"/>
</dbReference>
<protein>
    <recommendedName>
        <fullName evidence="4">Clostripain</fullName>
    </recommendedName>
</protein>
<proteinExistence type="predicted"/>
<gene>
    <name evidence="2" type="ORF">H9888_04615</name>
</gene>
<dbReference type="Pfam" id="PF03415">
    <property type="entry name" value="Peptidase_C11"/>
    <property type="match status" value="2"/>
</dbReference>
<evidence type="ECO:0000313" key="3">
    <source>
        <dbReference type="Proteomes" id="UP000823926"/>
    </source>
</evidence>
<dbReference type="AlphaFoldDB" id="A0A9D1QDV1"/>
<evidence type="ECO:0008006" key="4">
    <source>
        <dbReference type="Google" id="ProtNLM"/>
    </source>
</evidence>
<feature type="chain" id="PRO_5039335177" description="Clostripain" evidence="1">
    <location>
        <begin position="21"/>
        <end position="433"/>
    </location>
</feature>
<organism evidence="2 3">
    <name type="scientific">Candidatus Rikenella faecigallinarum</name>
    <dbReference type="NCBI Taxonomy" id="2838745"/>
    <lineage>
        <taxon>Bacteria</taxon>
        <taxon>Pseudomonadati</taxon>
        <taxon>Bacteroidota</taxon>
        <taxon>Bacteroidia</taxon>
        <taxon>Bacteroidales</taxon>
        <taxon>Rikenellaceae</taxon>
        <taxon>Rikenella</taxon>
    </lineage>
</organism>
<evidence type="ECO:0000256" key="1">
    <source>
        <dbReference type="SAM" id="SignalP"/>
    </source>
</evidence>
<keyword evidence="1" id="KW-0732">Signal</keyword>
<name>A0A9D1QDV1_9BACT</name>
<dbReference type="PANTHER" id="PTHR37835:SF1">
    <property type="entry name" value="ALPHA-CLOSTRIPAIN"/>
    <property type="match status" value="1"/>
</dbReference>
<dbReference type="InterPro" id="IPR005077">
    <property type="entry name" value="Peptidase_C11"/>
</dbReference>
<reference evidence="2" key="1">
    <citation type="journal article" date="2021" name="PeerJ">
        <title>Extensive microbial diversity within the chicken gut microbiome revealed by metagenomics and culture.</title>
        <authorList>
            <person name="Gilroy R."/>
            <person name="Ravi A."/>
            <person name="Getino M."/>
            <person name="Pursley I."/>
            <person name="Horton D.L."/>
            <person name="Alikhan N.F."/>
            <person name="Baker D."/>
            <person name="Gharbi K."/>
            <person name="Hall N."/>
            <person name="Watson M."/>
            <person name="Adriaenssens E.M."/>
            <person name="Foster-Nyarko E."/>
            <person name="Jarju S."/>
            <person name="Secka A."/>
            <person name="Antonio M."/>
            <person name="Oren A."/>
            <person name="Chaudhuri R.R."/>
            <person name="La Ragione R."/>
            <person name="Hildebrand F."/>
            <person name="Pallen M.J."/>
        </authorList>
    </citation>
    <scope>NUCLEOTIDE SEQUENCE</scope>
    <source>
        <strain evidence="2">ChiBcec15-1070</strain>
    </source>
</reference>
<evidence type="ECO:0000313" key="2">
    <source>
        <dbReference type="EMBL" id="HIW10769.1"/>
    </source>
</evidence>